<reference evidence="10" key="1">
    <citation type="submission" date="2020-07" db="EMBL/GenBank/DDBJ databases">
        <title>Huge and variable diversity of episymbiotic CPR bacteria and DPANN archaea in groundwater ecosystems.</title>
        <authorList>
            <person name="He C.Y."/>
            <person name="Keren R."/>
            <person name="Whittaker M."/>
            <person name="Farag I.F."/>
            <person name="Doudna J."/>
            <person name="Cate J.H.D."/>
            <person name="Banfield J.F."/>
        </authorList>
    </citation>
    <scope>NUCLEOTIDE SEQUENCE</scope>
    <source>
        <strain evidence="10">NC_groundwater_972_Pr1_S-0.2um_49_27</strain>
    </source>
</reference>
<dbReference type="EC" id="6.1.1.2" evidence="8"/>
<dbReference type="Pfam" id="PF00579">
    <property type="entry name" value="tRNA-synt_1b"/>
    <property type="match status" value="1"/>
</dbReference>
<gene>
    <name evidence="8 10" type="primary">trpS</name>
    <name evidence="10" type="ORF">HY220_00920</name>
</gene>
<keyword evidence="6 8" id="KW-0030">Aminoacyl-tRNA synthetase</keyword>
<keyword evidence="8" id="KW-0963">Cytoplasm</keyword>
<dbReference type="InterPro" id="IPR024109">
    <property type="entry name" value="Trp-tRNA-ligase_bac-type"/>
</dbReference>
<keyword evidence="5 8" id="KW-0648">Protein biosynthesis</keyword>
<dbReference type="GO" id="GO:0005829">
    <property type="term" value="C:cytosol"/>
    <property type="evidence" value="ECO:0007669"/>
    <property type="project" value="TreeGrafter"/>
</dbReference>
<evidence type="ECO:0000256" key="9">
    <source>
        <dbReference type="RuleBase" id="RU363036"/>
    </source>
</evidence>
<feature type="binding site" evidence="8">
    <location>
        <begin position="191"/>
        <end position="195"/>
    </location>
    <ligand>
        <name>ATP</name>
        <dbReference type="ChEBI" id="CHEBI:30616"/>
    </ligand>
</feature>
<comment type="subunit">
    <text evidence="8">Homodimer.</text>
</comment>
<dbReference type="InterPro" id="IPR001412">
    <property type="entry name" value="aa-tRNA-synth_I_CS"/>
</dbReference>
<dbReference type="PANTHER" id="PTHR43766">
    <property type="entry name" value="TRYPTOPHAN--TRNA LIGASE, MITOCHONDRIAL"/>
    <property type="match status" value="1"/>
</dbReference>
<evidence type="ECO:0000313" key="10">
    <source>
        <dbReference type="EMBL" id="MBI3627298.1"/>
    </source>
</evidence>
<evidence type="ECO:0000256" key="7">
    <source>
        <dbReference type="ARBA" id="ARBA00049929"/>
    </source>
</evidence>
<dbReference type="InterPro" id="IPR014729">
    <property type="entry name" value="Rossmann-like_a/b/a_fold"/>
</dbReference>
<dbReference type="NCBIfam" id="TIGR00233">
    <property type="entry name" value="trpS"/>
    <property type="match status" value="1"/>
</dbReference>
<evidence type="ECO:0000256" key="4">
    <source>
        <dbReference type="ARBA" id="ARBA00022840"/>
    </source>
</evidence>
<comment type="similarity">
    <text evidence="1 8 9">Belongs to the class-I aminoacyl-tRNA synthetase family.</text>
</comment>
<keyword evidence="3 8" id="KW-0547">Nucleotide-binding</keyword>
<comment type="subcellular location">
    <subcellularLocation>
        <location evidence="8">Cytoplasm</location>
    </subcellularLocation>
</comment>
<dbReference type="GO" id="GO:0005524">
    <property type="term" value="F:ATP binding"/>
    <property type="evidence" value="ECO:0007669"/>
    <property type="project" value="UniProtKB-UniRule"/>
</dbReference>
<feature type="binding site" evidence="8">
    <location>
        <begin position="143"/>
        <end position="145"/>
    </location>
    <ligand>
        <name>ATP</name>
        <dbReference type="ChEBI" id="CHEBI:30616"/>
    </ligand>
</feature>
<comment type="function">
    <text evidence="8">Catalyzes the attachment of tryptophan to tRNA(Trp).</text>
</comment>
<dbReference type="PRINTS" id="PR01039">
    <property type="entry name" value="TRNASYNTHTRP"/>
</dbReference>
<feature type="short sequence motif" description="'KMSKS' region" evidence="8">
    <location>
        <begin position="191"/>
        <end position="195"/>
    </location>
</feature>
<feature type="binding site" evidence="8">
    <location>
        <position position="131"/>
    </location>
    <ligand>
        <name>L-tryptophan</name>
        <dbReference type="ChEBI" id="CHEBI:57912"/>
    </ligand>
</feature>
<dbReference type="Proteomes" id="UP000808388">
    <property type="component" value="Unassembled WGS sequence"/>
</dbReference>
<evidence type="ECO:0000313" key="11">
    <source>
        <dbReference type="Proteomes" id="UP000808388"/>
    </source>
</evidence>
<dbReference type="SUPFAM" id="SSF52374">
    <property type="entry name" value="Nucleotidylyl transferase"/>
    <property type="match status" value="1"/>
</dbReference>
<dbReference type="CDD" id="cd00806">
    <property type="entry name" value="TrpRS_core"/>
    <property type="match status" value="1"/>
</dbReference>
<proteinExistence type="inferred from homology"/>
<dbReference type="InterPro" id="IPR002306">
    <property type="entry name" value="Trp-tRNA-ligase"/>
</dbReference>
<dbReference type="EMBL" id="JACQCQ010000002">
    <property type="protein sequence ID" value="MBI3627298.1"/>
    <property type="molecule type" value="Genomic_DNA"/>
</dbReference>
<feature type="binding site" evidence="8">
    <location>
        <begin position="8"/>
        <end position="10"/>
    </location>
    <ligand>
        <name>ATP</name>
        <dbReference type="ChEBI" id="CHEBI:30616"/>
    </ligand>
</feature>
<feature type="short sequence motif" description="'HIGH' region" evidence="8">
    <location>
        <begin position="9"/>
        <end position="17"/>
    </location>
</feature>
<sequence length="324" mass="35994">MRVFSGLQPSGNVHIGNYLGAIKQWVGLQRGNDALYCIVDVHAITIPQDPKELRRATLETAKTYLAAGVDPQKSTIFIQSHVPAHAELGWILSTLTPLGELERMTQFKEKRSKRDAVYAGLLNYPTLMAADILLYQTELVPVGDDQLQHIELTRSLAERFNNRFGKTFIIPQARVNKTTARIMSLAHPGDKMSKSDPNDKTRINLLDPEDVIRAKIKSAVTDSGNEIVYGPTAKPAISNLINIFAGVMGKPVEWITRESKELTYSEFKNNLADAVVQELIPFQQRFNDLKEKDVLSVLQAGAQKAAELASSTLKDVKKKIGFVL</sequence>
<evidence type="ECO:0000256" key="3">
    <source>
        <dbReference type="ARBA" id="ARBA00022741"/>
    </source>
</evidence>
<keyword evidence="2 8" id="KW-0436">Ligase</keyword>
<keyword evidence="4 8" id="KW-0067">ATP-binding</keyword>
<dbReference type="GO" id="GO:0006436">
    <property type="term" value="P:tryptophanyl-tRNA aminoacylation"/>
    <property type="evidence" value="ECO:0007669"/>
    <property type="project" value="UniProtKB-UniRule"/>
</dbReference>
<evidence type="ECO:0000256" key="6">
    <source>
        <dbReference type="ARBA" id="ARBA00023146"/>
    </source>
</evidence>
<dbReference type="Gene3D" id="1.10.240.10">
    <property type="entry name" value="Tyrosyl-Transfer RNA Synthetase"/>
    <property type="match status" value="1"/>
</dbReference>
<dbReference type="HAMAP" id="MF_00140_B">
    <property type="entry name" value="Trp_tRNA_synth_B"/>
    <property type="match status" value="1"/>
</dbReference>
<dbReference type="PANTHER" id="PTHR43766:SF1">
    <property type="entry name" value="TRYPTOPHAN--TRNA LIGASE, MITOCHONDRIAL"/>
    <property type="match status" value="1"/>
</dbReference>
<dbReference type="FunFam" id="1.10.240.10:FF:000002">
    <property type="entry name" value="Tryptophan--tRNA ligase"/>
    <property type="match status" value="1"/>
</dbReference>
<dbReference type="Gene3D" id="3.40.50.620">
    <property type="entry name" value="HUPs"/>
    <property type="match status" value="1"/>
</dbReference>
<comment type="catalytic activity">
    <reaction evidence="7 8">
        <text>tRNA(Trp) + L-tryptophan + ATP = L-tryptophyl-tRNA(Trp) + AMP + diphosphate + H(+)</text>
        <dbReference type="Rhea" id="RHEA:24080"/>
        <dbReference type="Rhea" id="RHEA-COMP:9671"/>
        <dbReference type="Rhea" id="RHEA-COMP:9705"/>
        <dbReference type="ChEBI" id="CHEBI:15378"/>
        <dbReference type="ChEBI" id="CHEBI:30616"/>
        <dbReference type="ChEBI" id="CHEBI:33019"/>
        <dbReference type="ChEBI" id="CHEBI:57912"/>
        <dbReference type="ChEBI" id="CHEBI:78442"/>
        <dbReference type="ChEBI" id="CHEBI:78535"/>
        <dbReference type="ChEBI" id="CHEBI:456215"/>
        <dbReference type="EC" id="6.1.1.2"/>
    </reaction>
</comment>
<feature type="binding site" evidence="8">
    <location>
        <position position="182"/>
    </location>
    <ligand>
        <name>ATP</name>
        <dbReference type="ChEBI" id="CHEBI:30616"/>
    </ligand>
</feature>
<dbReference type="AlphaFoldDB" id="A0A9D6LPC6"/>
<protein>
    <recommendedName>
        <fullName evidence="8">Tryptophan--tRNA ligase</fullName>
        <ecNumber evidence="8">6.1.1.2</ecNumber>
    </recommendedName>
    <alternativeName>
        <fullName evidence="8">Tryptophanyl-tRNA synthetase</fullName>
        <shortName evidence="8">TrpRS</shortName>
    </alternativeName>
</protein>
<dbReference type="GO" id="GO:0004830">
    <property type="term" value="F:tryptophan-tRNA ligase activity"/>
    <property type="evidence" value="ECO:0007669"/>
    <property type="project" value="UniProtKB-UniRule"/>
</dbReference>
<dbReference type="PROSITE" id="PS00178">
    <property type="entry name" value="AA_TRNA_LIGASE_I"/>
    <property type="match status" value="1"/>
</dbReference>
<organism evidence="10 11">
    <name type="scientific">Candidatus Sungiibacteriota bacterium</name>
    <dbReference type="NCBI Taxonomy" id="2750080"/>
    <lineage>
        <taxon>Bacteria</taxon>
        <taxon>Candidatus Sungiibacteriota</taxon>
    </lineage>
</organism>
<evidence type="ECO:0000256" key="5">
    <source>
        <dbReference type="ARBA" id="ARBA00022917"/>
    </source>
</evidence>
<feature type="binding site" evidence="8">
    <location>
        <begin position="16"/>
        <end position="17"/>
    </location>
    <ligand>
        <name>ATP</name>
        <dbReference type="ChEBI" id="CHEBI:30616"/>
    </ligand>
</feature>
<comment type="caution">
    <text evidence="10">The sequence shown here is derived from an EMBL/GenBank/DDBJ whole genome shotgun (WGS) entry which is preliminary data.</text>
</comment>
<evidence type="ECO:0000256" key="1">
    <source>
        <dbReference type="ARBA" id="ARBA00005594"/>
    </source>
</evidence>
<accession>A0A9D6LPC6</accession>
<dbReference type="InterPro" id="IPR002305">
    <property type="entry name" value="aa-tRNA-synth_Ic"/>
</dbReference>
<name>A0A9D6LPC6_9BACT</name>
<evidence type="ECO:0000256" key="8">
    <source>
        <dbReference type="HAMAP-Rule" id="MF_00140"/>
    </source>
</evidence>
<evidence type="ECO:0000256" key="2">
    <source>
        <dbReference type="ARBA" id="ARBA00022598"/>
    </source>
</evidence>
<dbReference type="InterPro" id="IPR050203">
    <property type="entry name" value="Trp-tRNA_synthetase"/>
</dbReference>